<dbReference type="PANTHER" id="PTHR32093">
    <property type="entry name" value="LEUCINE-RICH REPEAT EXTENSIN-LIKE PROTEIN 3-RELATED"/>
    <property type="match status" value="1"/>
</dbReference>
<evidence type="ECO:0000256" key="6">
    <source>
        <dbReference type="ARBA" id="ARBA00022737"/>
    </source>
</evidence>
<evidence type="ECO:0000256" key="7">
    <source>
        <dbReference type="ARBA" id="ARBA00047990"/>
    </source>
</evidence>
<dbReference type="EMBL" id="CP144692">
    <property type="protein sequence ID" value="WVY97426.1"/>
    <property type="molecule type" value="Genomic_DNA"/>
</dbReference>
<keyword evidence="3" id="KW-0964">Secreted</keyword>
<name>A0AAQ3MUJ9_VIGMU</name>
<evidence type="ECO:0000259" key="8">
    <source>
        <dbReference type="PROSITE" id="PS50905"/>
    </source>
</evidence>
<evidence type="ECO:0000256" key="3">
    <source>
        <dbReference type="ARBA" id="ARBA00022525"/>
    </source>
</evidence>
<dbReference type="PANTHER" id="PTHR32093:SF120">
    <property type="entry name" value="LEUCINE-RICH REPEAT EXTENSIN-LIKE PROTEIN 3-RELATED"/>
    <property type="match status" value="1"/>
</dbReference>
<dbReference type="GO" id="GO:0004322">
    <property type="term" value="F:ferroxidase activity"/>
    <property type="evidence" value="ECO:0007669"/>
    <property type="project" value="UniProtKB-EC"/>
</dbReference>
<evidence type="ECO:0000256" key="5">
    <source>
        <dbReference type="ARBA" id="ARBA00022729"/>
    </source>
</evidence>
<evidence type="ECO:0000256" key="1">
    <source>
        <dbReference type="ARBA" id="ARBA00004613"/>
    </source>
</evidence>
<dbReference type="Proteomes" id="UP001374535">
    <property type="component" value="Chromosome 9"/>
</dbReference>
<dbReference type="GO" id="GO:0008199">
    <property type="term" value="F:ferric iron binding"/>
    <property type="evidence" value="ECO:0007669"/>
    <property type="project" value="InterPro"/>
</dbReference>
<dbReference type="Gene3D" id="3.80.10.10">
    <property type="entry name" value="Ribonuclease Inhibitor"/>
    <property type="match status" value="1"/>
</dbReference>
<organism evidence="9 10">
    <name type="scientific">Vigna mungo</name>
    <name type="common">Black gram</name>
    <name type="synonym">Phaseolus mungo</name>
    <dbReference type="NCBI Taxonomy" id="3915"/>
    <lineage>
        <taxon>Eukaryota</taxon>
        <taxon>Viridiplantae</taxon>
        <taxon>Streptophyta</taxon>
        <taxon>Embryophyta</taxon>
        <taxon>Tracheophyta</taxon>
        <taxon>Spermatophyta</taxon>
        <taxon>Magnoliopsida</taxon>
        <taxon>eudicotyledons</taxon>
        <taxon>Gunneridae</taxon>
        <taxon>Pentapetalae</taxon>
        <taxon>rosids</taxon>
        <taxon>fabids</taxon>
        <taxon>Fabales</taxon>
        <taxon>Fabaceae</taxon>
        <taxon>Papilionoideae</taxon>
        <taxon>50 kb inversion clade</taxon>
        <taxon>NPAAA clade</taxon>
        <taxon>indigoferoid/millettioid clade</taxon>
        <taxon>Phaseoleae</taxon>
        <taxon>Vigna</taxon>
    </lineage>
</organism>
<evidence type="ECO:0000313" key="9">
    <source>
        <dbReference type="EMBL" id="WVY97426.1"/>
    </source>
</evidence>
<evidence type="ECO:0000313" key="10">
    <source>
        <dbReference type="Proteomes" id="UP001374535"/>
    </source>
</evidence>
<reference evidence="9 10" key="1">
    <citation type="journal article" date="2023" name="Life. Sci Alliance">
        <title>Evolutionary insights into 3D genome organization and epigenetic landscape of Vigna mungo.</title>
        <authorList>
            <person name="Junaid A."/>
            <person name="Singh B."/>
            <person name="Bhatia S."/>
        </authorList>
    </citation>
    <scope>NUCLEOTIDE SEQUENCE [LARGE SCALE GENOMIC DNA]</scope>
    <source>
        <strain evidence="9">Urdbean</strain>
    </source>
</reference>
<dbReference type="EC" id="1.16.3.1" evidence="2"/>
<keyword evidence="10" id="KW-1185">Reference proteome</keyword>
<keyword evidence="6" id="KW-0677">Repeat</keyword>
<dbReference type="GO" id="GO:0005576">
    <property type="term" value="C:extracellular region"/>
    <property type="evidence" value="ECO:0007669"/>
    <property type="project" value="UniProtKB-SubCell"/>
</dbReference>
<dbReference type="InterPro" id="IPR032675">
    <property type="entry name" value="LRR_dom_sf"/>
</dbReference>
<keyword evidence="5" id="KW-0732">Signal</keyword>
<dbReference type="AlphaFoldDB" id="A0AAQ3MUJ9"/>
<gene>
    <name evidence="9" type="ORF">V8G54_029577</name>
</gene>
<dbReference type="SUPFAM" id="SSF47240">
    <property type="entry name" value="Ferritin-like"/>
    <property type="match status" value="1"/>
</dbReference>
<keyword evidence="4" id="KW-0433">Leucine-rich repeat</keyword>
<sequence>MLKKLMKYQNSRGGRVVLHPIMDVPLEFEHVEKRDKLVNEKLRSVHNVADRNNDPQLAYFIESEFLSEQVEEIKNILEYVAQLRRVGKGHGVWHFDLCNYTYVFCAQALNNPKIRTVTEIDLNHNDIAGYVLEDLNLLTDLAFLHINTNRFCGTMPHKFDKLKLLFELNLSNN</sequence>
<dbReference type="InterPro" id="IPR012347">
    <property type="entry name" value="Ferritin-like"/>
</dbReference>
<dbReference type="SUPFAM" id="SSF52058">
    <property type="entry name" value="L domain-like"/>
    <property type="match status" value="1"/>
</dbReference>
<feature type="domain" description="Ferritin-like diiron" evidence="8">
    <location>
        <begin position="1"/>
        <end position="87"/>
    </location>
</feature>
<dbReference type="InterPro" id="IPR009040">
    <property type="entry name" value="Ferritin-like_diiron"/>
</dbReference>
<evidence type="ECO:0000256" key="4">
    <source>
        <dbReference type="ARBA" id="ARBA00022614"/>
    </source>
</evidence>
<comment type="subcellular location">
    <subcellularLocation>
        <location evidence="1">Secreted</location>
    </subcellularLocation>
</comment>
<dbReference type="PROSITE" id="PS50905">
    <property type="entry name" value="FERRITIN_LIKE"/>
    <property type="match status" value="1"/>
</dbReference>
<accession>A0AAQ3MUJ9</accession>
<dbReference type="InterPro" id="IPR009078">
    <property type="entry name" value="Ferritin-like_SF"/>
</dbReference>
<protein>
    <recommendedName>
        <fullName evidence="2">ferroxidase</fullName>
        <ecNumber evidence="2">1.16.3.1</ecNumber>
    </recommendedName>
</protein>
<dbReference type="InterPro" id="IPR008331">
    <property type="entry name" value="Ferritin_DPS_dom"/>
</dbReference>
<dbReference type="Pfam" id="PF00210">
    <property type="entry name" value="Ferritin"/>
    <property type="match status" value="1"/>
</dbReference>
<comment type="catalytic activity">
    <reaction evidence="7">
        <text>4 Fe(2+) + O2 + 4 H(+) = 4 Fe(3+) + 2 H2O</text>
        <dbReference type="Rhea" id="RHEA:11148"/>
        <dbReference type="ChEBI" id="CHEBI:15377"/>
        <dbReference type="ChEBI" id="CHEBI:15378"/>
        <dbReference type="ChEBI" id="CHEBI:15379"/>
        <dbReference type="ChEBI" id="CHEBI:29033"/>
        <dbReference type="ChEBI" id="CHEBI:29034"/>
        <dbReference type="EC" id="1.16.3.1"/>
    </reaction>
</comment>
<evidence type="ECO:0000256" key="2">
    <source>
        <dbReference type="ARBA" id="ARBA00013107"/>
    </source>
</evidence>
<dbReference type="Gene3D" id="1.20.1260.10">
    <property type="match status" value="1"/>
</dbReference>
<proteinExistence type="predicted"/>
<dbReference type="InterPro" id="IPR051582">
    <property type="entry name" value="LRR_extensin-like_regulator"/>
</dbReference>